<evidence type="ECO:0000259" key="3">
    <source>
        <dbReference type="PROSITE" id="PS50020"/>
    </source>
</evidence>
<feature type="compositionally biased region" description="Low complexity" evidence="1">
    <location>
        <begin position="129"/>
        <end position="139"/>
    </location>
</feature>
<evidence type="ECO:0000256" key="1">
    <source>
        <dbReference type="SAM" id="MobiDB-lite"/>
    </source>
</evidence>
<dbReference type="Gene3D" id="2.20.70.10">
    <property type="match status" value="1"/>
</dbReference>
<dbReference type="PROSITE" id="PS50020">
    <property type="entry name" value="WW_DOMAIN_2"/>
    <property type="match status" value="1"/>
</dbReference>
<feature type="transmembrane region" description="Helical" evidence="2">
    <location>
        <begin position="21"/>
        <end position="54"/>
    </location>
</feature>
<dbReference type="Pfam" id="PF00397">
    <property type="entry name" value="WW"/>
    <property type="match status" value="1"/>
</dbReference>
<dbReference type="PROSITE" id="PS01159">
    <property type="entry name" value="WW_DOMAIN_1"/>
    <property type="match status" value="1"/>
</dbReference>
<keyword evidence="2" id="KW-0472">Membrane</keyword>
<sequence length="183" mass="18201">MKKAKDKGKQQQQQAPNAAQVIGGAALAGGVVVGAAAGSLLLGVGAAGAAAYAATREDKVGDAAKATGTATVAACSKAKEVNKQYGITAKAGNLLQQAAASAKEFNQKHDVTGKLTTGVEAGMNKLTHALNSGNSGANGAPPPPPAASGAPLPPGWQEVQTGDGRVYYWHKESGATSWDRPTG</sequence>
<dbReference type="EMBL" id="HBHX01034777">
    <property type="protein sequence ID" value="CAE0118568.1"/>
    <property type="molecule type" value="Transcribed_RNA"/>
</dbReference>
<dbReference type="CDD" id="cd00201">
    <property type="entry name" value="WW"/>
    <property type="match status" value="1"/>
</dbReference>
<gene>
    <name evidence="4" type="ORF">HERI1096_LOCUS19267</name>
</gene>
<accession>A0A7S3F012</accession>
<dbReference type="InterPro" id="IPR001202">
    <property type="entry name" value="WW_dom"/>
</dbReference>
<reference evidence="4" key="1">
    <citation type="submission" date="2021-01" db="EMBL/GenBank/DDBJ databases">
        <authorList>
            <person name="Corre E."/>
            <person name="Pelletier E."/>
            <person name="Niang G."/>
            <person name="Scheremetjew M."/>
            <person name="Finn R."/>
            <person name="Kale V."/>
            <person name="Holt S."/>
            <person name="Cochrane G."/>
            <person name="Meng A."/>
            <person name="Brown T."/>
            <person name="Cohen L."/>
        </authorList>
    </citation>
    <scope>NUCLEOTIDE SEQUENCE</scope>
    <source>
        <strain evidence="4">CCMP281</strain>
    </source>
</reference>
<dbReference type="AlphaFoldDB" id="A0A7S3F012"/>
<organism evidence="4">
    <name type="scientific">Haptolina ericina</name>
    <dbReference type="NCBI Taxonomy" id="156174"/>
    <lineage>
        <taxon>Eukaryota</taxon>
        <taxon>Haptista</taxon>
        <taxon>Haptophyta</taxon>
        <taxon>Prymnesiophyceae</taxon>
        <taxon>Prymnesiales</taxon>
        <taxon>Prymnesiaceae</taxon>
        <taxon>Haptolina</taxon>
    </lineage>
</organism>
<evidence type="ECO:0000313" key="4">
    <source>
        <dbReference type="EMBL" id="CAE0118568.1"/>
    </source>
</evidence>
<dbReference type="SUPFAM" id="SSF51045">
    <property type="entry name" value="WW domain"/>
    <property type="match status" value="1"/>
</dbReference>
<proteinExistence type="predicted"/>
<keyword evidence="2" id="KW-1133">Transmembrane helix</keyword>
<evidence type="ECO:0000256" key="2">
    <source>
        <dbReference type="SAM" id="Phobius"/>
    </source>
</evidence>
<feature type="domain" description="WW" evidence="3">
    <location>
        <begin position="150"/>
        <end position="183"/>
    </location>
</feature>
<feature type="region of interest" description="Disordered" evidence="1">
    <location>
        <begin position="128"/>
        <end position="165"/>
    </location>
</feature>
<feature type="compositionally biased region" description="Pro residues" evidence="1">
    <location>
        <begin position="140"/>
        <end position="154"/>
    </location>
</feature>
<protein>
    <recommendedName>
        <fullName evidence="3">WW domain-containing protein</fullName>
    </recommendedName>
</protein>
<dbReference type="SMART" id="SM00456">
    <property type="entry name" value="WW"/>
    <property type="match status" value="1"/>
</dbReference>
<dbReference type="InterPro" id="IPR036020">
    <property type="entry name" value="WW_dom_sf"/>
</dbReference>
<keyword evidence="2" id="KW-0812">Transmembrane</keyword>
<name>A0A7S3F012_9EUKA</name>